<dbReference type="Pfam" id="PF04542">
    <property type="entry name" value="Sigma70_r2"/>
    <property type="match status" value="1"/>
</dbReference>
<keyword evidence="4" id="KW-0804">Transcription</keyword>
<dbReference type="AlphaFoldDB" id="A0A9X3N3B9"/>
<feature type="region of interest" description="Disordered" evidence="5">
    <location>
        <begin position="176"/>
        <end position="199"/>
    </location>
</feature>
<dbReference type="PANTHER" id="PTHR30385:SF4">
    <property type="entry name" value="RNA POLYMERASE SIGMA-E FACTOR"/>
    <property type="match status" value="1"/>
</dbReference>
<evidence type="ECO:0000259" key="7">
    <source>
        <dbReference type="Pfam" id="PF04542"/>
    </source>
</evidence>
<dbReference type="PRINTS" id="PR00046">
    <property type="entry name" value="SIGMA70FCT"/>
</dbReference>
<evidence type="ECO:0000313" key="10">
    <source>
        <dbReference type="Proteomes" id="UP001149140"/>
    </source>
</evidence>
<dbReference type="SUPFAM" id="SSF88946">
    <property type="entry name" value="Sigma2 domain of RNA polymerase sigma factors"/>
    <property type="match status" value="1"/>
</dbReference>
<evidence type="ECO:0000313" key="9">
    <source>
        <dbReference type="EMBL" id="MDA0166308.1"/>
    </source>
</evidence>
<sequence length="270" mass="30218">MEHLEHPASGASAPRAYPPDSDGRDARTRADRHLLTRAHAGDQQAREQLVQRFLPLARQLARRYHRGGEALDDLTQVASLGLLKAIDRFDPTRTTAFSSFAVPTILGELKRHFRDKGWSVRVPRDLQELTVRLEPTTEALSRELGRMPTLAELAKRLDVTTEQVLEAREAAGAYRAVSLDRPRDDDDESGDGIGASFGVEDTGFSEAEDAATVAYLMRVLTEREREVLRLRFSEDLTQAEIGERIGVSQMHVSRIIRQAIGRLREEAQQA</sequence>
<dbReference type="Pfam" id="PF04539">
    <property type="entry name" value="Sigma70_r3"/>
    <property type="match status" value="1"/>
</dbReference>
<keyword evidence="2" id="KW-0731">Sigma factor</keyword>
<feature type="region of interest" description="Disordered" evidence="5">
    <location>
        <begin position="1"/>
        <end position="30"/>
    </location>
</feature>
<keyword evidence="3" id="KW-0238">DNA-binding</keyword>
<dbReference type="Gene3D" id="1.20.120.1810">
    <property type="match status" value="1"/>
</dbReference>
<name>A0A9X3N3B9_9ACTN</name>
<gene>
    <name evidence="9" type="ORF">OM076_38945</name>
</gene>
<dbReference type="Pfam" id="PF04545">
    <property type="entry name" value="Sigma70_r4"/>
    <property type="match status" value="1"/>
</dbReference>
<dbReference type="GO" id="GO:0006352">
    <property type="term" value="P:DNA-templated transcription initiation"/>
    <property type="evidence" value="ECO:0007669"/>
    <property type="project" value="InterPro"/>
</dbReference>
<dbReference type="RefSeq" id="WP_270045565.1">
    <property type="nucleotide sequence ID" value="NZ_JAPDOD010000063.1"/>
</dbReference>
<evidence type="ECO:0000259" key="6">
    <source>
        <dbReference type="Pfam" id="PF04539"/>
    </source>
</evidence>
<feature type="domain" description="RNA polymerase sigma-70 region 2" evidence="7">
    <location>
        <begin position="49"/>
        <end position="118"/>
    </location>
</feature>
<dbReference type="InterPro" id="IPR014322">
    <property type="entry name" value="RNA_pol_sigma-B/F/G"/>
</dbReference>
<dbReference type="NCBIfam" id="TIGR02980">
    <property type="entry name" value="SigBFG"/>
    <property type="match status" value="1"/>
</dbReference>
<dbReference type="InterPro" id="IPR007630">
    <property type="entry name" value="RNA_pol_sigma70_r4"/>
</dbReference>
<feature type="compositionally biased region" description="Basic and acidic residues" evidence="5">
    <location>
        <begin position="21"/>
        <end position="30"/>
    </location>
</feature>
<protein>
    <submittedName>
        <fullName evidence="9">SigB/SigF/SigG family RNA polymerase sigma factor</fullName>
    </submittedName>
</protein>
<keyword evidence="1" id="KW-0805">Transcription regulation</keyword>
<dbReference type="InterPro" id="IPR007627">
    <property type="entry name" value="RNA_pol_sigma70_r2"/>
</dbReference>
<dbReference type="PANTHER" id="PTHR30385">
    <property type="entry name" value="SIGMA FACTOR F FLAGELLAR"/>
    <property type="match status" value="1"/>
</dbReference>
<dbReference type="EMBL" id="JAPDOD010000063">
    <property type="protein sequence ID" value="MDA0166308.1"/>
    <property type="molecule type" value="Genomic_DNA"/>
</dbReference>
<accession>A0A9X3N3B9</accession>
<dbReference type="InterPro" id="IPR013325">
    <property type="entry name" value="RNA_pol_sigma_r2"/>
</dbReference>
<dbReference type="NCBIfam" id="TIGR02937">
    <property type="entry name" value="sigma70-ECF"/>
    <property type="match status" value="1"/>
</dbReference>
<dbReference type="InterPro" id="IPR014284">
    <property type="entry name" value="RNA_pol_sigma-70_dom"/>
</dbReference>
<evidence type="ECO:0000256" key="2">
    <source>
        <dbReference type="ARBA" id="ARBA00023082"/>
    </source>
</evidence>
<dbReference type="GO" id="GO:0003677">
    <property type="term" value="F:DNA binding"/>
    <property type="evidence" value="ECO:0007669"/>
    <property type="project" value="UniProtKB-KW"/>
</dbReference>
<dbReference type="Gene3D" id="1.20.140.160">
    <property type="match status" value="1"/>
</dbReference>
<dbReference type="InterPro" id="IPR000943">
    <property type="entry name" value="RNA_pol_sigma70"/>
</dbReference>
<proteinExistence type="predicted"/>
<dbReference type="InterPro" id="IPR013324">
    <property type="entry name" value="RNA_pol_sigma_r3/r4-like"/>
</dbReference>
<dbReference type="SUPFAM" id="SSF88659">
    <property type="entry name" value="Sigma3 and sigma4 domains of RNA polymerase sigma factors"/>
    <property type="match status" value="2"/>
</dbReference>
<keyword evidence="10" id="KW-1185">Reference proteome</keyword>
<evidence type="ECO:0000259" key="8">
    <source>
        <dbReference type="Pfam" id="PF04545"/>
    </source>
</evidence>
<evidence type="ECO:0000256" key="4">
    <source>
        <dbReference type="ARBA" id="ARBA00023163"/>
    </source>
</evidence>
<feature type="domain" description="RNA polymerase sigma-70 region 4" evidence="8">
    <location>
        <begin position="217"/>
        <end position="265"/>
    </location>
</feature>
<dbReference type="CDD" id="cd06171">
    <property type="entry name" value="Sigma70_r4"/>
    <property type="match status" value="1"/>
</dbReference>
<dbReference type="GO" id="GO:0016987">
    <property type="term" value="F:sigma factor activity"/>
    <property type="evidence" value="ECO:0007669"/>
    <property type="project" value="UniProtKB-KW"/>
</dbReference>
<comment type="caution">
    <text evidence="9">The sequence shown here is derived from an EMBL/GenBank/DDBJ whole genome shotgun (WGS) entry which is preliminary data.</text>
</comment>
<dbReference type="InterPro" id="IPR007624">
    <property type="entry name" value="RNA_pol_sigma70_r3"/>
</dbReference>
<feature type="domain" description="RNA polymerase sigma-70 region 3" evidence="6">
    <location>
        <begin position="128"/>
        <end position="191"/>
    </location>
</feature>
<reference evidence="9" key="1">
    <citation type="submission" date="2022-10" db="EMBL/GenBank/DDBJ databases">
        <title>The WGS of Solirubrobacter ginsenosidimutans DSM 21036.</title>
        <authorList>
            <person name="Jiang Z."/>
        </authorList>
    </citation>
    <scope>NUCLEOTIDE SEQUENCE</scope>
    <source>
        <strain evidence="9">DSM 21036</strain>
    </source>
</reference>
<evidence type="ECO:0000256" key="3">
    <source>
        <dbReference type="ARBA" id="ARBA00023125"/>
    </source>
</evidence>
<evidence type="ECO:0000256" key="1">
    <source>
        <dbReference type="ARBA" id="ARBA00023015"/>
    </source>
</evidence>
<dbReference type="Proteomes" id="UP001149140">
    <property type="component" value="Unassembled WGS sequence"/>
</dbReference>
<organism evidence="9 10">
    <name type="scientific">Solirubrobacter ginsenosidimutans</name>
    <dbReference type="NCBI Taxonomy" id="490573"/>
    <lineage>
        <taxon>Bacteria</taxon>
        <taxon>Bacillati</taxon>
        <taxon>Actinomycetota</taxon>
        <taxon>Thermoleophilia</taxon>
        <taxon>Solirubrobacterales</taxon>
        <taxon>Solirubrobacteraceae</taxon>
        <taxon>Solirubrobacter</taxon>
    </lineage>
</organism>
<evidence type="ECO:0000256" key="5">
    <source>
        <dbReference type="SAM" id="MobiDB-lite"/>
    </source>
</evidence>